<evidence type="ECO:0000256" key="1">
    <source>
        <dbReference type="SAM" id="Phobius"/>
    </source>
</evidence>
<protein>
    <recommendedName>
        <fullName evidence="4">Transmembrane protein</fullName>
    </recommendedName>
</protein>
<keyword evidence="1" id="KW-0472">Membrane</keyword>
<dbReference type="PANTHER" id="PTHR11319:SF35">
    <property type="entry name" value="OUTER MEMBRANE PROTEIN PMPC-RELATED"/>
    <property type="match status" value="1"/>
</dbReference>
<feature type="transmembrane region" description="Helical" evidence="1">
    <location>
        <begin position="2175"/>
        <end position="2197"/>
    </location>
</feature>
<keyword evidence="1" id="KW-1133">Transmembrane helix</keyword>
<evidence type="ECO:0000313" key="3">
    <source>
        <dbReference type="Proteomes" id="UP000688137"/>
    </source>
</evidence>
<feature type="transmembrane region" description="Helical" evidence="1">
    <location>
        <begin position="1867"/>
        <end position="1885"/>
    </location>
</feature>
<feature type="transmembrane region" description="Helical" evidence="1">
    <location>
        <begin position="2014"/>
        <end position="2033"/>
    </location>
</feature>
<feature type="transmembrane region" description="Helical" evidence="1">
    <location>
        <begin position="2140"/>
        <end position="2163"/>
    </location>
</feature>
<dbReference type="OMA" id="LANTCYG"/>
<evidence type="ECO:0000313" key="2">
    <source>
        <dbReference type="EMBL" id="CAD8068471.1"/>
    </source>
</evidence>
<sequence>MWFFVIFAIGYCQDCPSVFYLGNLYNQANLFVYSSGYKQIITSVQDAIVYLQAESGTLRQIKLTDGQSVTYLETENSNIFVGQNNELLVYSLDEDNPIKASLNFVGSVLSTYAMNSLIGVGTNQNEVILWDYQSNRVLGKAKSLELQNILINYQILIIQTYDTLIAGTTAGGQTYLEYYTQNMQFLLKSFAIDQFTLYQISTKTISNTEFIINIYTVFGQILTINLVDNQSSTITLNSQQINLQLTPIQMYLIEDYIIFFSSTCQYQKYDIKSNSLGNLNSWTSTCPNNIKQLQFSVEDQLIILLLNNPSDRNEMIQIYQLDSNLIGTKIRSFYYISDSISQSYILQSKYILEVGKSSSDIYIYNQWYQLQQIINVNNNNNFAIQIIQQDMILILYQNGLVVTLSQTSQTCQFTQYQCYSYSIQSQFQYSTVSSYTTQLVSQFQYNNIIYVIYALNKNIYCYSFQNSVFSSTPTNQQIFTSNVLQIIISTNSIYFLLSDDTLYQCSFSIATTNTNLQLYYKYTIQNVNYVTQDSQVQIATNGQQIVIIQINNQSVKTIQDIGVSFKQILIYNEFLILLQQNSYKLSFYSIDDLLNDVNFAIFILDTQYFSEQFALNSNFLLIQFQYSIMSIQMTDYFQIQNTQCTFTQVYSSNVLNYINTQISLTNFYILYQTIEQLEGLNGFVQINKQNMIWNRIIINQSINNLVSLQIKGASPTQSSIIIAQEINNFQSLILQDLTLILPQQILSLSDMIAATVQNCQLVFNNNFYYYFNLKQINQFSIISLSINNQDMTKPLIQTQSVDVIQFKDIEISESKLQQLLSIDSTTYLRISNLLVQNCECSQQSQIKQLFQYFSLDIQTAQFIGNQFCSSLFNNILIDNFGTSYIQVNDLTIKNNAIQQYIGAAIINFVQSNVYQQNNVYLLSITLQNNQYQQQDQIYAFQFQNGYSFQGQDMLFDNSSIFLSSFKALIITNYTFTNPSQLSINIAEIPYIQINLVTFNNGQVYQGGFIQIINEREYQCNNLQCLIQISKIIMNQITLISQSLANTCYGLNIQLRSQFEVQLSQLNFTFLNLQAADSNFIVSSTALFFQGFQSQLLITSSNFQQIQYSLSTSVLILNAQVITLNTISVNQLNFIGSVYYGTQSEKGGFAQISCASFFVQFSKFSYISSYSGSIFIIEMYHAEGIISQLSFIENNISNIYSFGNGAIYIDNTLNDTQIIFKYNSFLEICSLKDGGLLFVQGEQQVTYPQLNITQLSIINIDDVLPYQFNRSIYFTQNTFSNLYSNNGSIIKASLFNITFQDNYFNSNNITATPQKFNSIQITQGSLFYLEYCVLILQNFTITEFKNFANQKNEGELIYSFKSWIELNQCTFSNIIVKNSNLFYINLSYLKSDTLILQNIIQNQSSTDKSLVEIYDSAIYMLFAQFQLLQCLNYNCVSSGFYIKYSYSYIIGGSCIDSRGNYGGCFYVTLQQQFAIFDSLIFDHNYVNSSGGTILADLQNISSLTILNSLFQNNIAADSGGCIYINSFNQSFDINQVQDNPVIYINQSQFINNIAQKYGGALKTLVFNPLIDNLTIFNNNSAFIEGDNISSYPSALFLTTPLEPELPNFYVYNESLQPVQGYYFIPYSNNGQYFLKYFKSGDTVQQPLNFIMKSSNNQTMYNDKVYLKIYPSGSQNYSLSISNPSRGNNEVRFKDGFFSLENVTAIGIPDTEYPFYLTSDEIKSLSKYKYYYVSNYNYTFFVVFRKCLYGEIWQSFDNYTVCYQCPQGFYSFELPTQQDQGQCQVCPLVSKYRIQCYGGAQTDLEPVYWRENITTLQIYKCDQEFSDCIGGITQDQCGNGYTGRMCQACDYENNYARDSRQICILCSQVDWPIAIILLSSIGIFLYFTMSIFFLAQDVVILCLLPCLNQMLPPLKKIGSNLGQVKDLNSLLKIFLAYYQKISLVSKIVVDIPSQVQDTSDSSIFDFSLECPMINVNNYVPMVYVNYIIEVLKPLSSMIIFMFIWSILFRNQKIKRGIYYTATWLIIWLFYLPSFYEKTLQLMNCKTIGDGRYLKPDLNQDCYGTEHFFYTLFISIPCLLFFVVYIPAMLLYHIRNDMRKKDKRPLRKYKYYYINGEFTEKYYYWEFVRLLEKILIQTAIEIFFYDTIYMAESCLIIVLLYGIASFATQPYGYKRQNFVNVISSFTAFGTIYIALVIATLKNQITDPNAPIIIFFEVLLAIINVIYALWMAWKLFIVLMPVLFVNIEQIQRKVANIRFLRKLALNQRLRAKLLFKQIGQKVIVINLIKKHAMIRYLKKEQKDKQLQDIKQKINSCIGCLELYSKKQLRTRIKIKWK</sequence>
<feature type="transmembrane region" description="Helical" evidence="1">
    <location>
        <begin position="2065"/>
        <end position="2091"/>
    </location>
</feature>
<accession>A0A8S1LR84</accession>
<keyword evidence="3" id="KW-1185">Reference proteome</keyword>
<organism evidence="2 3">
    <name type="scientific">Paramecium primaurelia</name>
    <dbReference type="NCBI Taxonomy" id="5886"/>
    <lineage>
        <taxon>Eukaryota</taxon>
        <taxon>Sar</taxon>
        <taxon>Alveolata</taxon>
        <taxon>Ciliophora</taxon>
        <taxon>Intramacronucleata</taxon>
        <taxon>Oligohymenophorea</taxon>
        <taxon>Peniculida</taxon>
        <taxon>Parameciidae</taxon>
        <taxon>Paramecium</taxon>
    </lineage>
</organism>
<feature type="transmembrane region" description="Helical" evidence="1">
    <location>
        <begin position="2209"/>
        <end position="2229"/>
    </location>
</feature>
<gene>
    <name evidence="2" type="ORF">PPRIM_AZ9-3.1.T0420176</name>
</gene>
<dbReference type="PANTHER" id="PTHR11319">
    <property type="entry name" value="G PROTEIN-COUPLED RECEPTOR-RELATED"/>
    <property type="match status" value="1"/>
</dbReference>
<proteinExistence type="predicted"/>
<evidence type="ECO:0008006" key="4">
    <source>
        <dbReference type="Google" id="ProtNLM"/>
    </source>
</evidence>
<dbReference type="EMBL" id="CAJJDM010000041">
    <property type="protein sequence ID" value="CAD8068471.1"/>
    <property type="molecule type" value="Genomic_DNA"/>
</dbReference>
<reference evidence="2" key="1">
    <citation type="submission" date="2021-01" db="EMBL/GenBank/DDBJ databases">
        <authorList>
            <consortium name="Genoscope - CEA"/>
            <person name="William W."/>
        </authorList>
    </citation>
    <scope>NUCLEOTIDE SEQUENCE</scope>
</reference>
<keyword evidence="1" id="KW-0812">Transmembrane</keyword>
<feature type="transmembrane region" description="Helical" evidence="1">
    <location>
        <begin position="1981"/>
        <end position="2002"/>
    </location>
</feature>
<dbReference type="Proteomes" id="UP000688137">
    <property type="component" value="Unassembled WGS sequence"/>
</dbReference>
<comment type="caution">
    <text evidence="2">The sequence shown here is derived from an EMBL/GenBank/DDBJ whole genome shotgun (WGS) entry which is preliminary data.</text>
</comment>
<name>A0A8S1LR84_PARPR</name>